<sequence>MGAHGDAPRPLDDSGAAAVGKICKISYIQRMQVPRPGRTPVILVACAHDEDPARVVETAATARRLSASLERHGRVRAHAVWFHPDDLDDFWACVASEEPALTVVLPRVNPTLRENALARRQEPGGPVIVSGDDASAVALTAATLINVSHRRRGTTAARVLLAHPARLPSLNPLLSAAEVGELTLWNPADAVAFPLKGIAREVDVVINLLDRPDDHLAEPYRSEADTNCDVPIVLEPDNVTDPLLVLPGLLQALAVRARSAPGLAELDRAYQDMCLACALELVMATPPAQASLPRPGPELTARLAIAAIGSATRQARPSHRGPGSNGAAGPDATADGR</sequence>
<accession>A0ABP9PPL8</accession>
<proteinExistence type="predicted"/>
<protein>
    <submittedName>
        <fullName evidence="2">Uncharacterized protein</fullName>
    </submittedName>
</protein>
<dbReference type="EMBL" id="BAABJP010000004">
    <property type="protein sequence ID" value="GAA5149183.1"/>
    <property type="molecule type" value="Genomic_DNA"/>
</dbReference>
<evidence type="ECO:0000313" key="3">
    <source>
        <dbReference type="Proteomes" id="UP001428817"/>
    </source>
</evidence>
<feature type="region of interest" description="Disordered" evidence="1">
    <location>
        <begin position="310"/>
        <end position="337"/>
    </location>
</feature>
<organism evidence="2 3">
    <name type="scientific">Pseudonocardia eucalypti</name>
    <dbReference type="NCBI Taxonomy" id="648755"/>
    <lineage>
        <taxon>Bacteria</taxon>
        <taxon>Bacillati</taxon>
        <taxon>Actinomycetota</taxon>
        <taxon>Actinomycetes</taxon>
        <taxon>Pseudonocardiales</taxon>
        <taxon>Pseudonocardiaceae</taxon>
        <taxon>Pseudonocardia</taxon>
    </lineage>
</organism>
<evidence type="ECO:0000313" key="2">
    <source>
        <dbReference type="EMBL" id="GAA5149183.1"/>
    </source>
</evidence>
<keyword evidence="3" id="KW-1185">Reference proteome</keyword>
<dbReference type="Proteomes" id="UP001428817">
    <property type="component" value="Unassembled WGS sequence"/>
</dbReference>
<comment type="caution">
    <text evidence="2">The sequence shown here is derived from an EMBL/GenBank/DDBJ whole genome shotgun (WGS) entry which is preliminary data.</text>
</comment>
<name>A0ABP9PPL8_9PSEU</name>
<reference evidence="3" key="1">
    <citation type="journal article" date="2019" name="Int. J. Syst. Evol. Microbiol.">
        <title>The Global Catalogue of Microorganisms (GCM) 10K type strain sequencing project: providing services to taxonomists for standard genome sequencing and annotation.</title>
        <authorList>
            <consortium name="The Broad Institute Genomics Platform"/>
            <consortium name="The Broad Institute Genome Sequencing Center for Infectious Disease"/>
            <person name="Wu L."/>
            <person name="Ma J."/>
        </authorList>
    </citation>
    <scope>NUCLEOTIDE SEQUENCE [LARGE SCALE GENOMIC DNA]</scope>
    <source>
        <strain evidence="3">JCM 18303</strain>
    </source>
</reference>
<evidence type="ECO:0000256" key="1">
    <source>
        <dbReference type="SAM" id="MobiDB-lite"/>
    </source>
</evidence>
<gene>
    <name evidence="2" type="ORF">GCM10023321_12670</name>
</gene>